<dbReference type="AlphaFoldDB" id="A0A915IZ12"/>
<protein>
    <submittedName>
        <fullName evidence="2">Uncharacterized protein</fullName>
    </submittedName>
</protein>
<evidence type="ECO:0000313" key="2">
    <source>
        <dbReference type="WBParaSite" id="nRc.2.0.1.t19441-RA"/>
    </source>
</evidence>
<evidence type="ECO:0000313" key="1">
    <source>
        <dbReference type="Proteomes" id="UP000887565"/>
    </source>
</evidence>
<organism evidence="1 2">
    <name type="scientific">Romanomermis culicivorax</name>
    <name type="common">Nematode worm</name>
    <dbReference type="NCBI Taxonomy" id="13658"/>
    <lineage>
        <taxon>Eukaryota</taxon>
        <taxon>Metazoa</taxon>
        <taxon>Ecdysozoa</taxon>
        <taxon>Nematoda</taxon>
        <taxon>Enoplea</taxon>
        <taxon>Dorylaimia</taxon>
        <taxon>Mermithida</taxon>
        <taxon>Mermithoidea</taxon>
        <taxon>Mermithidae</taxon>
        <taxon>Romanomermis</taxon>
    </lineage>
</organism>
<reference evidence="2" key="1">
    <citation type="submission" date="2022-11" db="UniProtKB">
        <authorList>
            <consortium name="WormBaseParasite"/>
        </authorList>
    </citation>
    <scope>IDENTIFICATION</scope>
</reference>
<dbReference type="Proteomes" id="UP000887565">
    <property type="component" value="Unplaced"/>
</dbReference>
<keyword evidence="1" id="KW-1185">Reference proteome</keyword>
<dbReference type="WBParaSite" id="nRc.2.0.1.t19441-RA">
    <property type="protein sequence ID" value="nRc.2.0.1.t19441-RA"/>
    <property type="gene ID" value="nRc.2.0.1.g19441"/>
</dbReference>
<name>A0A915IZ12_ROMCU</name>
<sequence>MPELCQNLKNDHDLTNPSKLQIFNQRLLLKIGVPKSKKENVSKLCMEETQLAYCIYIVVVAENLRADPKNLQAQHLFLIKRKTSIAKGQHLEKPKVENKKIIYAHSTLVTMPSDNDQMDGQCQNDMNKCRFHHPRIQYEVGRHNGTIVEAVPHPFYINSTNSW</sequence>
<accession>A0A915IZ12</accession>
<proteinExistence type="predicted"/>